<dbReference type="Proteomes" id="UP000887013">
    <property type="component" value="Unassembled WGS sequence"/>
</dbReference>
<accession>A0A8X6TZB8</accession>
<evidence type="ECO:0000313" key="1">
    <source>
        <dbReference type="EMBL" id="GFT63617.1"/>
    </source>
</evidence>
<dbReference type="InterPro" id="IPR035940">
    <property type="entry name" value="CAP_sf"/>
</dbReference>
<name>A0A8X6TZB8_NEPPI</name>
<reference evidence="1" key="1">
    <citation type="submission" date="2020-08" db="EMBL/GenBank/DDBJ databases">
        <title>Multicomponent nature underlies the extraordinary mechanical properties of spider dragline silk.</title>
        <authorList>
            <person name="Kono N."/>
            <person name="Nakamura H."/>
            <person name="Mori M."/>
            <person name="Yoshida Y."/>
            <person name="Ohtoshi R."/>
            <person name="Malay A.D."/>
            <person name="Moran D.A.P."/>
            <person name="Tomita M."/>
            <person name="Numata K."/>
            <person name="Arakawa K."/>
        </authorList>
    </citation>
    <scope>NUCLEOTIDE SEQUENCE</scope>
</reference>
<dbReference type="OrthoDB" id="414826at2759"/>
<dbReference type="EMBL" id="BMAW01019486">
    <property type="protein sequence ID" value="GFT63617.1"/>
    <property type="molecule type" value="Genomic_DNA"/>
</dbReference>
<proteinExistence type="predicted"/>
<organism evidence="1 2">
    <name type="scientific">Nephila pilipes</name>
    <name type="common">Giant wood spider</name>
    <name type="synonym">Nephila maculata</name>
    <dbReference type="NCBI Taxonomy" id="299642"/>
    <lineage>
        <taxon>Eukaryota</taxon>
        <taxon>Metazoa</taxon>
        <taxon>Ecdysozoa</taxon>
        <taxon>Arthropoda</taxon>
        <taxon>Chelicerata</taxon>
        <taxon>Arachnida</taxon>
        <taxon>Araneae</taxon>
        <taxon>Araneomorphae</taxon>
        <taxon>Entelegynae</taxon>
        <taxon>Araneoidea</taxon>
        <taxon>Nephilidae</taxon>
        <taxon>Nephila</taxon>
    </lineage>
</organism>
<dbReference type="AlphaFoldDB" id="A0A8X6TZB8"/>
<protein>
    <submittedName>
        <fullName evidence="1">Uncharacterized protein</fullName>
    </submittedName>
</protein>
<gene>
    <name evidence="1" type="ORF">NPIL_308611</name>
</gene>
<evidence type="ECO:0000313" key="2">
    <source>
        <dbReference type="Proteomes" id="UP000887013"/>
    </source>
</evidence>
<dbReference type="SUPFAM" id="SSF55797">
    <property type="entry name" value="PR-1-like"/>
    <property type="match status" value="1"/>
</dbReference>
<comment type="caution">
    <text evidence="1">The sequence shown here is derived from an EMBL/GenBank/DDBJ whole genome shotgun (WGS) entry which is preliminary data.</text>
</comment>
<sequence length="134" mass="15403">MDNLHAIVLYICIIVKLHLLVRSLSTNNVYVDSSISELVTDHISAHSEYPENTVVWEDIELKPKGIISSPKVEKISKDVALSLRFDKRSYDRDRGFTQEIKMQILDLHNLYRSNVTPPAGNMAFMVSCLIRWDK</sequence>
<keyword evidence="2" id="KW-1185">Reference proteome</keyword>